<dbReference type="PANTHER" id="PTHR45527">
    <property type="entry name" value="NONRIBOSOMAL PEPTIDE SYNTHETASE"/>
    <property type="match status" value="1"/>
</dbReference>
<dbReference type="Gene3D" id="3.30.559.10">
    <property type="entry name" value="Chloramphenicol acetyltransferase-like domain"/>
    <property type="match status" value="1"/>
</dbReference>
<dbReference type="GO" id="GO:0008610">
    <property type="term" value="P:lipid biosynthetic process"/>
    <property type="evidence" value="ECO:0007669"/>
    <property type="project" value="UniProtKB-ARBA"/>
</dbReference>
<dbReference type="PROSITE" id="PS50075">
    <property type="entry name" value="CARRIER"/>
    <property type="match status" value="1"/>
</dbReference>
<feature type="domain" description="Carrier" evidence="3">
    <location>
        <begin position="1"/>
        <end position="47"/>
    </location>
</feature>
<dbReference type="InterPro" id="IPR023213">
    <property type="entry name" value="CAT-like_dom_sf"/>
</dbReference>
<evidence type="ECO:0000256" key="2">
    <source>
        <dbReference type="SAM" id="MobiDB-lite"/>
    </source>
</evidence>
<organism evidence="4">
    <name type="scientific">Streptomyces sp. SID7499</name>
    <dbReference type="NCBI Taxonomy" id="2706086"/>
    <lineage>
        <taxon>Bacteria</taxon>
        <taxon>Bacillati</taxon>
        <taxon>Actinomycetota</taxon>
        <taxon>Actinomycetes</taxon>
        <taxon>Kitasatosporales</taxon>
        <taxon>Streptomycetaceae</taxon>
        <taxon>Streptomyces</taxon>
    </lineage>
</organism>
<dbReference type="GO" id="GO:0044550">
    <property type="term" value="P:secondary metabolite biosynthetic process"/>
    <property type="evidence" value="ECO:0007669"/>
    <property type="project" value="TreeGrafter"/>
</dbReference>
<dbReference type="SUPFAM" id="SSF47336">
    <property type="entry name" value="ACP-like"/>
    <property type="match status" value="1"/>
</dbReference>
<dbReference type="Pfam" id="PF00668">
    <property type="entry name" value="Condensation"/>
    <property type="match status" value="1"/>
</dbReference>
<feature type="region of interest" description="Disordered" evidence="2">
    <location>
        <begin position="75"/>
        <end position="106"/>
    </location>
</feature>
<dbReference type="GO" id="GO:0005737">
    <property type="term" value="C:cytoplasm"/>
    <property type="evidence" value="ECO:0007669"/>
    <property type="project" value="TreeGrafter"/>
</dbReference>
<feature type="compositionally biased region" description="Pro residues" evidence="2">
    <location>
        <begin position="95"/>
        <end position="106"/>
    </location>
</feature>
<accession>A0A6G3XER7</accession>
<evidence type="ECO:0000259" key="3">
    <source>
        <dbReference type="PROSITE" id="PS50075"/>
    </source>
</evidence>
<comment type="cofactor">
    <cofactor evidence="1">
        <name>pantetheine 4'-phosphate</name>
        <dbReference type="ChEBI" id="CHEBI:47942"/>
    </cofactor>
</comment>
<feature type="non-terminal residue" evidence="4">
    <location>
        <position position="1"/>
    </location>
</feature>
<dbReference type="InterPro" id="IPR001242">
    <property type="entry name" value="Condensation_dom"/>
</dbReference>
<dbReference type="InterPro" id="IPR009081">
    <property type="entry name" value="PP-bd_ACP"/>
</dbReference>
<name>A0A6G3XER7_9ACTN</name>
<protein>
    <recommendedName>
        <fullName evidence="3">Carrier domain-containing protein</fullName>
    </recommendedName>
</protein>
<proteinExistence type="predicted"/>
<feature type="non-terminal residue" evidence="4">
    <location>
        <position position="238"/>
    </location>
</feature>
<dbReference type="SUPFAM" id="SSF52777">
    <property type="entry name" value="CoA-dependent acyltransferases"/>
    <property type="match status" value="1"/>
</dbReference>
<dbReference type="EMBL" id="JAAGMN010005907">
    <property type="protein sequence ID" value="NEE16020.1"/>
    <property type="molecule type" value="Genomic_DNA"/>
</dbReference>
<evidence type="ECO:0000313" key="4">
    <source>
        <dbReference type="EMBL" id="NEE16020.1"/>
    </source>
</evidence>
<comment type="caution">
    <text evidence="4">The sequence shown here is derived from an EMBL/GenBank/DDBJ whole genome shotgun (WGS) entry which is preliminary data.</text>
</comment>
<dbReference type="AlphaFoldDB" id="A0A6G3XER7"/>
<gene>
    <name evidence="4" type="ORF">G3M58_57330</name>
</gene>
<dbReference type="Pfam" id="PF00550">
    <property type="entry name" value="PP-binding"/>
    <property type="match status" value="1"/>
</dbReference>
<dbReference type="GO" id="GO:0043041">
    <property type="term" value="P:amino acid activation for nonribosomal peptide biosynthetic process"/>
    <property type="evidence" value="ECO:0007669"/>
    <property type="project" value="TreeGrafter"/>
</dbReference>
<dbReference type="PANTHER" id="PTHR45527:SF1">
    <property type="entry name" value="FATTY ACID SYNTHASE"/>
    <property type="match status" value="1"/>
</dbReference>
<dbReference type="GO" id="GO:0003824">
    <property type="term" value="F:catalytic activity"/>
    <property type="evidence" value="ECO:0007669"/>
    <property type="project" value="InterPro"/>
</dbReference>
<dbReference type="InterPro" id="IPR036736">
    <property type="entry name" value="ACP-like_sf"/>
</dbReference>
<sequence length="238" mass="25287">FALGGDSLLVLEVFARLEKQGGPLPRPTVIYRNRTLAALASAVDASAADASDVSAVDASAAGAVIGPADTTVKAVDASTDPSVPERDAVGDCPRTPQPAVTPPPFPLTPTQRGFLLAEAIAPGTTSSWLTRLRLHGRLDTARFQSAVDTLVGRHPMLRTVFPAGARPAVQQELPASLRLPVDFETLTDPGQVEERVAAERGRRCEPWAWPLLRLRVLTVAPDEHVLVAHAHHIIGDGY</sequence>
<reference evidence="4" key="1">
    <citation type="submission" date="2020-01" db="EMBL/GenBank/DDBJ databases">
        <title>Insect and environment-associated Actinomycetes.</title>
        <authorList>
            <person name="Currrie C."/>
            <person name="Chevrette M."/>
            <person name="Carlson C."/>
            <person name="Stubbendieck R."/>
            <person name="Wendt-Pienkowski E."/>
        </authorList>
    </citation>
    <scope>NUCLEOTIDE SEQUENCE</scope>
    <source>
        <strain evidence="4">SID7499</strain>
    </source>
</reference>
<evidence type="ECO:0000256" key="1">
    <source>
        <dbReference type="ARBA" id="ARBA00001957"/>
    </source>
</evidence>
<dbReference type="Gene3D" id="1.10.1200.10">
    <property type="entry name" value="ACP-like"/>
    <property type="match status" value="1"/>
</dbReference>
<dbReference type="GO" id="GO:0031177">
    <property type="term" value="F:phosphopantetheine binding"/>
    <property type="evidence" value="ECO:0007669"/>
    <property type="project" value="TreeGrafter"/>
</dbReference>